<dbReference type="GO" id="GO:0003964">
    <property type="term" value="F:RNA-directed DNA polymerase activity"/>
    <property type="evidence" value="ECO:0007669"/>
    <property type="project" value="UniProtKB-KW"/>
</dbReference>
<name>A0A438FM22_VITVI</name>
<keyword evidence="3" id="KW-0540">Nuclease</keyword>
<dbReference type="InterPro" id="IPR043502">
    <property type="entry name" value="DNA/RNA_pol_sf"/>
</dbReference>
<feature type="domain" description="Reverse transcriptase RNase H-like" evidence="7">
    <location>
        <begin position="368"/>
        <end position="447"/>
    </location>
</feature>
<dbReference type="Proteomes" id="UP000288805">
    <property type="component" value="Unassembled WGS sequence"/>
</dbReference>
<dbReference type="PANTHER" id="PTHR48475">
    <property type="entry name" value="RIBONUCLEASE H"/>
    <property type="match status" value="1"/>
</dbReference>
<reference evidence="8 9" key="1">
    <citation type="journal article" date="2018" name="PLoS Genet.">
        <title>Population sequencing reveals clonal diversity and ancestral inbreeding in the grapevine cultivar Chardonnay.</title>
        <authorList>
            <person name="Roach M.J."/>
            <person name="Johnson D.L."/>
            <person name="Bohlmann J."/>
            <person name="van Vuuren H.J."/>
            <person name="Jones S.J."/>
            <person name="Pretorius I.S."/>
            <person name="Schmidt S.A."/>
            <person name="Borneman A.R."/>
        </authorList>
    </citation>
    <scope>NUCLEOTIDE SEQUENCE [LARGE SCALE GENOMIC DNA]</scope>
    <source>
        <strain evidence="9">cv. Chardonnay</strain>
        <tissue evidence="8">Leaf</tissue>
    </source>
</reference>
<proteinExistence type="predicted"/>
<dbReference type="InterPro" id="IPR041373">
    <property type="entry name" value="RT_RNaseH"/>
</dbReference>
<dbReference type="SUPFAM" id="SSF56672">
    <property type="entry name" value="DNA/RNA polymerases"/>
    <property type="match status" value="1"/>
</dbReference>
<evidence type="ECO:0000313" key="9">
    <source>
        <dbReference type="Proteomes" id="UP000288805"/>
    </source>
</evidence>
<keyword evidence="4" id="KW-0255">Endonuclease</keyword>
<dbReference type="PANTHER" id="PTHR48475:SF2">
    <property type="entry name" value="RIBONUCLEASE H"/>
    <property type="match status" value="1"/>
</dbReference>
<dbReference type="Gene3D" id="3.30.70.270">
    <property type="match status" value="1"/>
</dbReference>
<evidence type="ECO:0000256" key="6">
    <source>
        <dbReference type="ARBA" id="ARBA00022918"/>
    </source>
</evidence>
<dbReference type="GO" id="GO:0004519">
    <property type="term" value="F:endonuclease activity"/>
    <property type="evidence" value="ECO:0007669"/>
    <property type="project" value="UniProtKB-KW"/>
</dbReference>
<evidence type="ECO:0000256" key="2">
    <source>
        <dbReference type="ARBA" id="ARBA00022695"/>
    </source>
</evidence>
<evidence type="ECO:0000256" key="5">
    <source>
        <dbReference type="ARBA" id="ARBA00022801"/>
    </source>
</evidence>
<keyword evidence="5" id="KW-0378">Hydrolase</keyword>
<organism evidence="8 9">
    <name type="scientific">Vitis vinifera</name>
    <name type="common">Grape</name>
    <dbReference type="NCBI Taxonomy" id="29760"/>
    <lineage>
        <taxon>Eukaryota</taxon>
        <taxon>Viridiplantae</taxon>
        <taxon>Streptophyta</taxon>
        <taxon>Embryophyta</taxon>
        <taxon>Tracheophyta</taxon>
        <taxon>Spermatophyta</taxon>
        <taxon>Magnoliopsida</taxon>
        <taxon>eudicotyledons</taxon>
        <taxon>Gunneridae</taxon>
        <taxon>Pentapetalae</taxon>
        <taxon>rosids</taxon>
        <taxon>Vitales</taxon>
        <taxon>Vitaceae</taxon>
        <taxon>Viteae</taxon>
        <taxon>Vitis</taxon>
    </lineage>
</organism>
<keyword evidence="2" id="KW-0548">Nucleotidyltransferase</keyword>
<dbReference type="AlphaFoldDB" id="A0A438FM22"/>
<dbReference type="GO" id="GO:0016787">
    <property type="term" value="F:hydrolase activity"/>
    <property type="evidence" value="ECO:0007669"/>
    <property type="project" value="UniProtKB-KW"/>
</dbReference>
<keyword evidence="1" id="KW-0808">Transferase</keyword>
<dbReference type="EMBL" id="QGNW01000843">
    <property type="protein sequence ID" value="RVW61066.1"/>
    <property type="molecule type" value="Genomic_DNA"/>
</dbReference>
<evidence type="ECO:0000256" key="4">
    <source>
        <dbReference type="ARBA" id="ARBA00022759"/>
    </source>
</evidence>
<protein>
    <recommendedName>
        <fullName evidence="7">Reverse transcriptase RNase H-like domain-containing protein</fullName>
    </recommendedName>
</protein>
<keyword evidence="6" id="KW-0695">RNA-directed DNA polymerase</keyword>
<evidence type="ECO:0000259" key="7">
    <source>
        <dbReference type="Pfam" id="PF17917"/>
    </source>
</evidence>
<evidence type="ECO:0000313" key="8">
    <source>
        <dbReference type="EMBL" id="RVW61066.1"/>
    </source>
</evidence>
<dbReference type="InterPro" id="IPR043128">
    <property type="entry name" value="Rev_trsase/Diguanyl_cyclase"/>
</dbReference>
<comment type="caution">
    <text evidence="8">The sequence shown here is derived from an EMBL/GenBank/DDBJ whole genome shotgun (WGS) entry which is preliminary data.</text>
</comment>
<evidence type="ECO:0000256" key="1">
    <source>
        <dbReference type="ARBA" id="ARBA00022679"/>
    </source>
</evidence>
<dbReference type="Pfam" id="PF17917">
    <property type="entry name" value="RT_RNaseH"/>
    <property type="match status" value="1"/>
</dbReference>
<evidence type="ECO:0000256" key="3">
    <source>
        <dbReference type="ARBA" id="ARBA00022722"/>
    </source>
</evidence>
<accession>A0A438FM22</accession>
<gene>
    <name evidence="8" type="ORF">CK203_045809</name>
</gene>
<sequence>MHIRCLEGAVGPTKTGGTTKLSTSTVGVASYARAHKKAPLGSISRRLDDMLSTSFDPHIISYKPPRRFLVPKFTMYNGTSDPFDHLLHYRQLMTLDIGNDVLLCKAFPASLHDDQNQSRLIRPRETGNDDALTIKSMDIPRSSARTYTTCVRPINEPITFPSIDSNWVILLRKDALILTLRVINFDVRKILVDPRSSVDLLQMSTYRQMCERLITIQHYYGMGMAAQNEVIPSTYHQMVSYLIESGQVDLLGSQLVAQQCYQVTVKVGQIDLTGDEPESSSAKLVAQRHGGTKEWRNLAGVCVDYTNLNETCLKDSFPLPQIDQIVDSMSRNEMLFFLDIFSSYHQIPMCNVSEADDKNLQTFDEKNNGEDGQKFVYYVSKALVDTKTQYSQVEYTTLALHVAIKKLRSYFQAHQLTILTNQSLRITLHKPDLFGQMMKWAIELSEYDIQYKPFLSLKGHILVDFIAKLP</sequence>